<proteinExistence type="predicted"/>
<reference evidence="1 2" key="1">
    <citation type="journal article" date="2014" name="Nat. Commun.">
        <title>Molecular traces of alternative social organization in a termite genome.</title>
        <authorList>
            <person name="Terrapon N."/>
            <person name="Li C."/>
            <person name="Robertson H.M."/>
            <person name="Ji L."/>
            <person name="Meng X."/>
            <person name="Booth W."/>
            <person name="Chen Z."/>
            <person name="Childers C.P."/>
            <person name="Glastad K.M."/>
            <person name="Gokhale K."/>
            <person name="Gowin J."/>
            <person name="Gronenberg W."/>
            <person name="Hermansen R.A."/>
            <person name="Hu H."/>
            <person name="Hunt B.G."/>
            <person name="Huylmans A.K."/>
            <person name="Khalil S.M."/>
            <person name="Mitchell R.D."/>
            <person name="Munoz-Torres M.C."/>
            <person name="Mustard J.A."/>
            <person name="Pan H."/>
            <person name="Reese J.T."/>
            <person name="Scharf M.E."/>
            <person name="Sun F."/>
            <person name="Vogel H."/>
            <person name="Xiao J."/>
            <person name="Yang W."/>
            <person name="Yang Z."/>
            <person name="Yang Z."/>
            <person name="Zhou J."/>
            <person name="Zhu J."/>
            <person name="Brent C.S."/>
            <person name="Elsik C.G."/>
            <person name="Goodisman M.A."/>
            <person name="Liberles D.A."/>
            <person name="Roe R.M."/>
            <person name="Vargo E.L."/>
            <person name="Vilcinskas A."/>
            <person name="Wang J."/>
            <person name="Bornberg-Bauer E."/>
            <person name="Korb J."/>
            <person name="Zhang G."/>
            <person name="Liebig J."/>
        </authorList>
    </citation>
    <scope>NUCLEOTIDE SEQUENCE [LARGE SCALE GENOMIC DNA]</scope>
    <source>
        <tissue evidence="1">Whole organism</tissue>
    </source>
</reference>
<evidence type="ECO:0000313" key="1">
    <source>
        <dbReference type="EMBL" id="KDQ97278.1"/>
    </source>
</evidence>
<dbReference type="AlphaFoldDB" id="A0A067QEX1"/>
<keyword evidence="2" id="KW-1185">Reference proteome</keyword>
<sequence>MAIHLYSSLIVEKTTHQFLGTKYVTLVYCPIPFTSSSLPPVPFFPFTCPVQIAHVSSRS</sequence>
<dbReference type="InParanoid" id="A0A067QEX1"/>
<gene>
    <name evidence="1" type="ORF">L798_05601</name>
</gene>
<protein>
    <submittedName>
        <fullName evidence="1">Uncharacterized protein</fullName>
    </submittedName>
</protein>
<dbReference type="EMBL" id="KK853689">
    <property type="protein sequence ID" value="KDQ97278.1"/>
    <property type="molecule type" value="Genomic_DNA"/>
</dbReference>
<organism evidence="1 2">
    <name type="scientific">Zootermopsis nevadensis</name>
    <name type="common">Dampwood termite</name>
    <dbReference type="NCBI Taxonomy" id="136037"/>
    <lineage>
        <taxon>Eukaryota</taxon>
        <taxon>Metazoa</taxon>
        <taxon>Ecdysozoa</taxon>
        <taxon>Arthropoda</taxon>
        <taxon>Hexapoda</taxon>
        <taxon>Insecta</taxon>
        <taxon>Pterygota</taxon>
        <taxon>Neoptera</taxon>
        <taxon>Polyneoptera</taxon>
        <taxon>Dictyoptera</taxon>
        <taxon>Blattodea</taxon>
        <taxon>Blattoidea</taxon>
        <taxon>Termitoidae</taxon>
        <taxon>Termopsidae</taxon>
        <taxon>Zootermopsis</taxon>
    </lineage>
</organism>
<name>A0A067QEX1_ZOONE</name>
<evidence type="ECO:0000313" key="2">
    <source>
        <dbReference type="Proteomes" id="UP000027135"/>
    </source>
</evidence>
<accession>A0A067QEX1</accession>
<dbReference type="Proteomes" id="UP000027135">
    <property type="component" value="Unassembled WGS sequence"/>
</dbReference>